<dbReference type="PROSITE" id="PS51186">
    <property type="entry name" value="GNAT"/>
    <property type="match status" value="1"/>
</dbReference>
<dbReference type="EMBL" id="JADKNH010000002">
    <property type="protein sequence ID" value="MBF4692369.1"/>
    <property type="molecule type" value="Genomic_DNA"/>
</dbReference>
<sequence length="347" mass="41045">MESNLKTVLFKIATQLNEAKVTWAVGASIVLDYYDLLDKPPRDIDLIVQVDDVEKVDHILETLGKKQSWEKSEQYSTPYFYEFIIDDIDIDVMAELTINTSQGQFRYHFDKKYIHSVWSEMGTEVPLTSLEDWFVLYGLMENREEKVKRIGDYFKHHKPQQMSIEAELRRQNVMPEQLMRQIAEIKEDEKGCFREAKPDEFLELNELAAQSEAHWGYDEAFLNEFKTFYAMDAEYISENPTYVYLREEQIVAFYSLVLKGRFCELEFFYVRPDLIGQGIGRVLWNHMLKRCSLLKIEVITFVTNPEAKAFYEKMGAIYSGEIASFLKTDRMIPKFYYKLDWTKQSTY</sequence>
<dbReference type="InterPro" id="IPR043519">
    <property type="entry name" value="NT_sf"/>
</dbReference>
<protein>
    <submittedName>
        <fullName evidence="2">GNAT family N-acetyltransferase</fullName>
    </submittedName>
</protein>
<evidence type="ECO:0000259" key="1">
    <source>
        <dbReference type="PROSITE" id="PS51186"/>
    </source>
</evidence>
<keyword evidence="3" id="KW-1185">Reference proteome</keyword>
<dbReference type="RefSeq" id="WP_194700601.1">
    <property type="nucleotide sequence ID" value="NZ_JADKNH010000002.1"/>
</dbReference>
<evidence type="ECO:0000313" key="2">
    <source>
        <dbReference type="EMBL" id="MBF4692369.1"/>
    </source>
</evidence>
<dbReference type="InterPro" id="IPR000182">
    <property type="entry name" value="GNAT_dom"/>
</dbReference>
<reference evidence="2 3" key="1">
    <citation type="submission" date="2020-11" db="EMBL/GenBank/DDBJ databases">
        <title>Fusibacter basophilias sp. nov.</title>
        <authorList>
            <person name="Qiu D."/>
        </authorList>
    </citation>
    <scope>NUCLEOTIDE SEQUENCE [LARGE SCALE GENOMIC DNA]</scope>
    <source>
        <strain evidence="2 3">Q10-2</strain>
    </source>
</reference>
<gene>
    <name evidence="2" type="ORF">ISU02_04540</name>
</gene>
<dbReference type="SUPFAM" id="SSF81301">
    <property type="entry name" value="Nucleotidyltransferase"/>
    <property type="match status" value="1"/>
</dbReference>
<dbReference type="Gene3D" id="3.30.460.40">
    <property type="match status" value="1"/>
</dbReference>
<dbReference type="SUPFAM" id="SSF55729">
    <property type="entry name" value="Acyl-CoA N-acyltransferases (Nat)"/>
    <property type="match status" value="1"/>
</dbReference>
<evidence type="ECO:0000313" key="3">
    <source>
        <dbReference type="Proteomes" id="UP000614200"/>
    </source>
</evidence>
<name>A0ABR9ZPK1_9FIRM</name>
<comment type="caution">
    <text evidence="2">The sequence shown here is derived from an EMBL/GenBank/DDBJ whole genome shotgun (WGS) entry which is preliminary data.</text>
</comment>
<dbReference type="Proteomes" id="UP000614200">
    <property type="component" value="Unassembled WGS sequence"/>
</dbReference>
<organism evidence="2 3">
    <name type="scientific">Fusibacter ferrireducens</name>
    <dbReference type="NCBI Taxonomy" id="2785058"/>
    <lineage>
        <taxon>Bacteria</taxon>
        <taxon>Bacillati</taxon>
        <taxon>Bacillota</taxon>
        <taxon>Clostridia</taxon>
        <taxon>Eubacteriales</taxon>
        <taxon>Eubacteriales Family XII. Incertae Sedis</taxon>
        <taxon>Fusibacter</taxon>
    </lineage>
</organism>
<dbReference type="Gene3D" id="3.40.630.30">
    <property type="match status" value="1"/>
</dbReference>
<accession>A0ABR9ZPK1</accession>
<dbReference type="InterPro" id="IPR016181">
    <property type="entry name" value="Acyl_CoA_acyltransferase"/>
</dbReference>
<dbReference type="Pfam" id="PF00583">
    <property type="entry name" value="Acetyltransf_1"/>
    <property type="match status" value="1"/>
</dbReference>
<proteinExistence type="predicted"/>
<dbReference type="CDD" id="cd04301">
    <property type="entry name" value="NAT_SF"/>
    <property type="match status" value="1"/>
</dbReference>
<feature type="domain" description="N-acetyltransferase" evidence="1">
    <location>
        <begin position="191"/>
        <end position="342"/>
    </location>
</feature>